<accession>A0ABX4MVH8</accession>
<name>A0ABX4MVH8_9MICC</name>
<organism evidence="1 2">
    <name type="scientific">Glutamicibacter mysorens</name>
    <dbReference type="NCBI Taxonomy" id="257984"/>
    <lineage>
        <taxon>Bacteria</taxon>
        <taxon>Bacillati</taxon>
        <taxon>Actinomycetota</taxon>
        <taxon>Actinomycetes</taxon>
        <taxon>Micrococcales</taxon>
        <taxon>Micrococcaceae</taxon>
        <taxon>Glutamicibacter</taxon>
    </lineage>
</organism>
<evidence type="ECO:0000313" key="1">
    <source>
        <dbReference type="EMBL" id="PJJ43315.1"/>
    </source>
</evidence>
<gene>
    <name evidence="1" type="ORF">ATK23_0498</name>
</gene>
<keyword evidence="2" id="KW-1185">Reference proteome</keyword>
<comment type="caution">
    <text evidence="1">The sequence shown here is derived from an EMBL/GenBank/DDBJ whole genome shotgun (WGS) entry which is preliminary data.</text>
</comment>
<dbReference type="Proteomes" id="UP000229263">
    <property type="component" value="Unassembled WGS sequence"/>
</dbReference>
<evidence type="ECO:0000313" key="2">
    <source>
        <dbReference type="Proteomes" id="UP000229263"/>
    </source>
</evidence>
<protein>
    <submittedName>
        <fullName evidence="1">Uncharacterized protein</fullName>
    </submittedName>
</protein>
<sequence length="31" mass="3465">MTLNFYTGTVGAVQKIIASNHNWFEAIIPEV</sequence>
<proteinExistence type="predicted"/>
<reference evidence="1 2" key="1">
    <citation type="submission" date="2017-11" db="EMBL/GenBank/DDBJ databases">
        <title>Sequencing the genomes of 1000 actinobacteria strains.</title>
        <authorList>
            <person name="Klenk H.-P."/>
        </authorList>
    </citation>
    <scope>NUCLEOTIDE SEQUENCE [LARGE SCALE GENOMIC DNA]</scope>
    <source>
        <strain evidence="1 2">DSM 12798</strain>
    </source>
</reference>
<dbReference type="EMBL" id="PGEY01000001">
    <property type="protein sequence ID" value="PJJ43315.1"/>
    <property type="molecule type" value="Genomic_DNA"/>
</dbReference>